<protein>
    <submittedName>
        <fullName evidence="2">Uncharacterized protein</fullName>
    </submittedName>
</protein>
<evidence type="ECO:0000313" key="2">
    <source>
        <dbReference type="EMBL" id="MBX65039.1"/>
    </source>
</evidence>
<feature type="region of interest" description="Disordered" evidence="1">
    <location>
        <begin position="1"/>
        <end position="34"/>
    </location>
</feature>
<accession>A0A2P2QDJ4</accession>
<reference evidence="2" key="1">
    <citation type="submission" date="2018-02" db="EMBL/GenBank/DDBJ databases">
        <title>Rhizophora mucronata_Transcriptome.</title>
        <authorList>
            <person name="Meera S.P."/>
            <person name="Sreeshan A."/>
            <person name="Augustine A."/>
        </authorList>
    </citation>
    <scope>NUCLEOTIDE SEQUENCE</scope>
    <source>
        <tissue evidence="2">Leaf</tissue>
    </source>
</reference>
<organism evidence="2">
    <name type="scientific">Rhizophora mucronata</name>
    <name type="common">Asiatic mangrove</name>
    <dbReference type="NCBI Taxonomy" id="61149"/>
    <lineage>
        <taxon>Eukaryota</taxon>
        <taxon>Viridiplantae</taxon>
        <taxon>Streptophyta</taxon>
        <taxon>Embryophyta</taxon>
        <taxon>Tracheophyta</taxon>
        <taxon>Spermatophyta</taxon>
        <taxon>Magnoliopsida</taxon>
        <taxon>eudicotyledons</taxon>
        <taxon>Gunneridae</taxon>
        <taxon>Pentapetalae</taxon>
        <taxon>rosids</taxon>
        <taxon>fabids</taxon>
        <taxon>Malpighiales</taxon>
        <taxon>Rhizophoraceae</taxon>
        <taxon>Rhizophora</taxon>
    </lineage>
</organism>
<dbReference type="EMBL" id="GGEC01084555">
    <property type="protein sequence ID" value="MBX65039.1"/>
    <property type="molecule type" value="Transcribed_RNA"/>
</dbReference>
<dbReference type="AlphaFoldDB" id="A0A2P2QDJ4"/>
<evidence type="ECO:0000256" key="1">
    <source>
        <dbReference type="SAM" id="MobiDB-lite"/>
    </source>
</evidence>
<sequence length="34" mass="3797">MIGTWQMKTLTESGLKHDQEAGPIGIRSSEHPFN</sequence>
<feature type="compositionally biased region" description="Polar residues" evidence="1">
    <location>
        <begin position="1"/>
        <end position="12"/>
    </location>
</feature>
<name>A0A2P2QDJ4_RHIMU</name>
<proteinExistence type="predicted"/>